<keyword evidence="1" id="KW-0812">Transmembrane</keyword>
<comment type="caution">
    <text evidence="2">The sequence shown here is derived from an EMBL/GenBank/DDBJ whole genome shotgun (WGS) entry which is preliminary data.</text>
</comment>
<dbReference type="EMBL" id="RCNT01000004">
    <property type="protein sequence ID" value="RMA42491.1"/>
    <property type="molecule type" value="Genomic_DNA"/>
</dbReference>
<proteinExistence type="predicted"/>
<protein>
    <submittedName>
        <fullName evidence="2">Uncharacterized protein</fullName>
    </submittedName>
</protein>
<evidence type="ECO:0000313" key="3">
    <source>
        <dbReference type="Proteomes" id="UP000281343"/>
    </source>
</evidence>
<reference evidence="2 3" key="1">
    <citation type="submission" date="2018-10" db="EMBL/GenBank/DDBJ databases">
        <authorList>
            <person name="Jung H.S."/>
            <person name="Jeon C.O."/>
        </authorList>
    </citation>
    <scope>NUCLEOTIDE SEQUENCE [LARGE SCALE GENOMIC DNA]</scope>
    <source>
        <strain evidence="2 3">MA-7-27</strain>
    </source>
</reference>
<keyword evidence="3" id="KW-1185">Reference proteome</keyword>
<sequence>MLGYVYIGALVTTILILIVYILPATARLWAPFLIAFIIAFCLVASYWVSIYRGFNATNPPQGLASELEASFRWAATAYLALSCGLQWVRYRATSSGNTAYKHWLVVLLLAPVPPALIFVLMR</sequence>
<dbReference type="Proteomes" id="UP000281343">
    <property type="component" value="Unassembled WGS sequence"/>
</dbReference>
<feature type="transmembrane region" description="Helical" evidence="1">
    <location>
        <begin position="6"/>
        <end position="22"/>
    </location>
</feature>
<feature type="transmembrane region" description="Helical" evidence="1">
    <location>
        <begin position="102"/>
        <end position="121"/>
    </location>
</feature>
<name>A0A3L9Y0U0_9RHOB</name>
<evidence type="ECO:0000313" key="2">
    <source>
        <dbReference type="EMBL" id="RMA42491.1"/>
    </source>
</evidence>
<evidence type="ECO:0000256" key="1">
    <source>
        <dbReference type="SAM" id="Phobius"/>
    </source>
</evidence>
<keyword evidence="1" id="KW-0472">Membrane</keyword>
<feature type="transmembrane region" description="Helical" evidence="1">
    <location>
        <begin position="70"/>
        <end position="90"/>
    </location>
</feature>
<organism evidence="2 3">
    <name type="scientific">Rhodophyticola porphyridii</name>
    <dbReference type="NCBI Taxonomy" id="1852017"/>
    <lineage>
        <taxon>Bacteria</taxon>
        <taxon>Pseudomonadati</taxon>
        <taxon>Pseudomonadota</taxon>
        <taxon>Alphaproteobacteria</taxon>
        <taxon>Rhodobacterales</taxon>
        <taxon>Roseobacteraceae</taxon>
        <taxon>Rhodophyticola</taxon>
    </lineage>
</organism>
<feature type="transmembrane region" description="Helical" evidence="1">
    <location>
        <begin position="29"/>
        <end position="50"/>
    </location>
</feature>
<dbReference type="AlphaFoldDB" id="A0A3L9Y0U0"/>
<keyword evidence="1" id="KW-1133">Transmembrane helix</keyword>
<accession>A0A3L9Y0U0</accession>
<gene>
    <name evidence="2" type="ORF">D9R08_10405</name>
</gene>